<keyword evidence="2" id="KW-1185">Reference proteome</keyword>
<evidence type="ECO:0000313" key="1">
    <source>
        <dbReference type="EMBL" id="MBK1855831.1"/>
    </source>
</evidence>
<name>A0AAE2SG94_9BACT</name>
<reference evidence="1" key="1">
    <citation type="submission" date="2021-01" db="EMBL/GenBank/DDBJ databases">
        <title>Modified the classification status of verrucomicrobia.</title>
        <authorList>
            <person name="Feng X."/>
        </authorList>
    </citation>
    <scope>NUCLEOTIDE SEQUENCE</scope>
    <source>
        <strain evidence="1">5K15</strain>
    </source>
</reference>
<organism evidence="1 2">
    <name type="scientific">Oceaniferula flava</name>
    <dbReference type="NCBI Taxonomy" id="2800421"/>
    <lineage>
        <taxon>Bacteria</taxon>
        <taxon>Pseudomonadati</taxon>
        <taxon>Verrucomicrobiota</taxon>
        <taxon>Verrucomicrobiia</taxon>
        <taxon>Verrucomicrobiales</taxon>
        <taxon>Verrucomicrobiaceae</taxon>
        <taxon>Oceaniferula</taxon>
    </lineage>
</organism>
<dbReference type="EMBL" id="JAENIG010000008">
    <property type="protein sequence ID" value="MBK1855831.1"/>
    <property type="molecule type" value="Genomic_DNA"/>
</dbReference>
<dbReference type="AlphaFoldDB" id="A0AAE2SG94"/>
<protein>
    <submittedName>
        <fullName evidence="1">Uncharacterized protein</fullName>
    </submittedName>
</protein>
<dbReference type="RefSeq" id="WP_309490443.1">
    <property type="nucleotide sequence ID" value="NZ_JAENIG010000008.1"/>
</dbReference>
<accession>A0AAE2SG94</accession>
<dbReference type="Proteomes" id="UP000634206">
    <property type="component" value="Unassembled WGS sequence"/>
</dbReference>
<comment type="caution">
    <text evidence="1">The sequence shown here is derived from an EMBL/GenBank/DDBJ whole genome shotgun (WGS) entry which is preliminary data.</text>
</comment>
<proteinExistence type="predicted"/>
<sequence length="298" mass="34564">MKPEHAREIIECLPRGRTLFPYGKDLYAFQLLQKAVGESRSIQNLKQSPFGRLLEKPAVRNIVGRLGKPTLSASDLAWYEPSNPEVYRLSLATYDGHDQKSRKGVNLVLQLNLNERDARFVEKHIPERANDPFEYYCHPVSQGRHRTLAWSRIDLDLDRGEALIEEIQNDRIRDTQWAVNRLMRNKGAKSIRWGGVTLTREFLIHYWEDILAASRVMWDEAMLAATLRLLIDEIGIQTIYYHTPESGICYKGNDCKTAPTSLYTQLPRKFCFSRTNELPSFLKKRRRPAPFMRLKMGA</sequence>
<gene>
    <name evidence="1" type="ORF">JIN83_12735</name>
</gene>
<evidence type="ECO:0000313" key="2">
    <source>
        <dbReference type="Proteomes" id="UP000634206"/>
    </source>
</evidence>